<sequence length="469" mass="52640">MYENAVCMDAGMKVFDRDPPVETRYDTLYIPRIPGHYDAEFGLYDPYGRLIQTAGPRRGWPNASLGQSQSCCVSPSSAFPTAPDLLYFYGGNITNHFGHFLTETLPRYWLGRQSYQGLRILVHAEKSLEELFSLTWIRELFDLLGLCRDDFVVFDRPTRLRAVVVAGSAFEENHFAHHAFARFCNDLGERYGEQITDSAPLYLTRSGFQSQMRVILGEDQVATRLHHAGFMVISPEALSIRQQIGLFSSHRPTAGFVGSAFHNSIFCARPIGVALCCDGLVSSNYVLMDKVNRARMAYAQTPGIRTEKFVIGEPAIYRLTDPPRVARHFCDLVQQGAWAQVKDEDPPVRVDRMPDRALRTAHDTCLQIDRQTGLLRHGSGGGARIEKVLVSLDDHGWAALTTSTGDCLSVEQNTQQGAVVFFRYQRIAHDRVALKNHATGRFLCALPDGRVCCDRLVPDGWEQFTLFVP</sequence>
<reference evidence="2 3" key="1">
    <citation type="submission" date="2019-07" db="EMBL/GenBank/DDBJ databases">
        <title>Whole genome shotgun sequence of Asaia bogorensis NBRC 16594.</title>
        <authorList>
            <person name="Hosoyama A."/>
            <person name="Uohara A."/>
            <person name="Ohji S."/>
            <person name="Ichikawa N."/>
        </authorList>
    </citation>
    <scope>NUCLEOTIDE SEQUENCE [LARGE SCALE GENOMIC DNA]</scope>
    <source>
        <strain evidence="2 3">NBRC 16594</strain>
    </source>
</reference>
<dbReference type="Pfam" id="PF04577">
    <property type="entry name" value="Glyco_transf_61"/>
    <property type="match status" value="1"/>
</dbReference>
<dbReference type="GO" id="GO:0016757">
    <property type="term" value="F:glycosyltransferase activity"/>
    <property type="evidence" value="ECO:0007669"/>
    <property type="project" value="InterPro"/>
</dbReference>
<dbReference type="InterPro" id="IPR008999">
    <property type="entry name" value="Actin-crosslinking"/>
</dbReference>
<organism evidence="2 3">
    <name type="scientific">Asaia bogorensis NBRC 16594</name>
    <dbReference type="NCBI Taxonomy" id="1231624"/>
    <lineage>
        <taxon>Bacteria</taxon>
        <taxon>Pseudomonadati</taxon>
        <taxon>Pseudomonadota</taxon>
        <taxon>Alphaproteobacteria</taxon>
        <taxon>Acetobacterales</taxon>
        <taxon>Acetobacteraceae</taxon>
        <taxon>Asaia</taxon>
    </lineage>
</organism>
<keyword evidence="3" id="KW-1185">Reference proteome</keyword>
<protein>
    <recommendedName>
        <fullName evidence="1">Glycosyltransferase 61 catalytic domain-containing protein</fullName>
    </recommendedName>
</protein>
<dbReference type="CDD" id="cd00257">
    <property type="entry name" value="beta-trefoil_FSCN-like"/>
    <property type="match status" value="1"/>
</dbReference>
<dbReference type="AlphaFoldDB" id="A0AAN4U1Q3"/>
<name>A0AAN4U1Q3_9PROT</name>
<dbReference type="InterPro" id="IPR049625">
    <property type="entry name" value="Glyco_transf_61_cat"/>
</dbReference>
<evidence type="ECO:0000313" key="3">
    <source>
        <dbReference type="Proteomes" id="UP000321287"/>
    </source>
</evidence>
<accession>A0AAN4U1Q3</accession>
<evidence type="ECO:0000259" key="1">
    <source>
        <dbReference type="Pfam" id="PF04577"/>
    </source>
</evidence>
<gene>
    <name evidence="2" type="ORF">ABO01nite_07580</name>
</gene>
<dbReference type="Proteomes" id="UP000321287">
    <property type="component" value="Unassembled WGS sequence"/>
</dbReference>
<evidence type="ECO:0000313" key="2">
    <source>
        <dbReference type="EMBL" id="GEL52751.1"/>
    </source>
</evidence>
<dbReference type="EMBL" id="BJVS01000002">
    <property type="protein sequence ID" value="GEL52751.1"/>
    <property type="molecule type" value="Genomic_DNA"/>
</dbReference>
<feature type="domain" description="Glycosyltransferase 61 catalytic" evidence="1">
    <location>
        <begin position="97"/>
        <end position="270"/>
    </location>
</feature>
<dbReference type="Gene3D" id="2.80.10.50">
    <property type="match status" value="1"/>
</dbReference>
<dbReference type="SUPFAM" id="SSF50405">
    <property type="entry name" value="Actin-crosslinking proteins"/>
    <property type="match status" value="1"/>
</dbReference>
<comment type="caution">
    <text evidence="2">The sequence shown here is derived from an EMBL/GenBank/DDBJ whole genome shotgun (WGS) entry which is preliminary data.</text>
</comment>
<proteinExistence type="predicted"/>